<accession>A0A5C3QVU9</accession>
<keyword evidence="2" id="KW-0812">Transmembrane</keyword>
<feature type="transmembrane region" description="Helical" evidence="2">
    <location>
        <begin position="50"/>
        <end position="73"/>
    </location>
</feature>
<gene>
    <name evidence="3" type="ORF">BDV98DRAFT_562594</name>
</gene>
<dbReference type="Proteomes" id="UP000305067">
    <property type="component" value="Unassembled WGS sequence"/>
</dbReference>
<keyword evidence="2" id="KW-1133">Transmembrane helix</keyword>
<dbReference type="AlphaFoldDB" id="A0A5C3QVU9"/>
<evidence type="ECO:0000256" key="1">
    <source>
        <dbReference type="SAM" id="MobiDB-lite"/>
    </source>
</evidence>
<organism evidence="3 4">
    <name type="scientific">Pterulicium gracile</name>
    <dbReference type="NCBI Taxonomy" id="1884261"/>
    <lineage>
        <taxon>Eukaryota</taxon>
        <taxon>Fungi</taxon>
        <taxon>Dikarya</taxon>
        <taxon>Basidiomycota</taxon>
        <taxon>Agaricomycotina</taxon>
        <taxon>Agaricomycetes</taxon>
        <taxon>Agaricomycetidae</taxon>
        <taxon>Agaricales</taxon>
        <taxon>Pleurotineae</taxon>
        <taxon>Pterulaceae</taxon>
        <taxon>Pterulicium</taxon>
    </lineage>
</organism>
<sequence length="111" mass="12377">MAFPTFKIPVPVFEPEPFKIGIPEPFFPLSGHNFGQEDTQEEASFKASTAVALALLTIAAVLVGCVLIGFVVLKRSRDEKKYKEDIEKMLGPDLQSDPLPMEENGQGRWRK</sequence>
<reference evidence="3 4" key="1">
    <citation type="journal article" date="2019" name="Nat. Ecol. Evol.">
        <title>Megaphylogeny resolves global patterns of mushroom evolution.</title>
        <authorList>
            <person name="Varga T."/>
            <person name="Krizsan K."/>
            <person name="Foldi C."/>
            <person name="Dima B."/>
            <person name="Sanchez-Garcia M."/>
            <person name="Sanchez-Ramirez S."/>
            <person name="Szollosi G.J."/>
            <person name="Szarkandi J.G."/>
            <person name="Papp V."/>
            <person name="Albert L."/>
            <person name="Andreopoulos W."/>
            <person name="Angelini C."/>
            <person name="Antonin V."/>
            <person name="Barry K.W."/>
            <person name="Bougher N.L."/>
            <person name="Buchanan P."/>
            <person name="Buyck B."/>
            <person name="Bense V."/>
            <person name="Catcheside P."/>
            <person name="Chovatia M."/>
            <person name="Cooper J."/>
            <person name="Damon W."/>
            <person name="Desjardin D."/>
            <person name="Finy P."/>
            <person name="Geml J."/>
            <person name="Haridas S."/>
            <person name="Hughes K."/>
            <person name="Justo A."/>
            <person name="Karasinski D."/>
            <person name="Kautmanova I."/>
            <person name="Kiss B."/>
            <person name="Kocsube S."/>
            <person name="Kotiranta H."/>
            <person name="LaButti K.M."/>
            <person name="Lechner B.E."/>
            <person name="Liimatainen K."/>
            <person name="Lipzen A."/>
            <person name="Lukacs Z."/>
            <person name="Mihaltcheva S."/>
            <person name="Morgado L.N."/>
            <person name="Niskanen T."/>
            <person name="Noordeloos M.E."/>
            <person name="Ohm R.A."/>
            <person name="Ortiz-Santana B."/>
            <person name="Ovrebo C."/>
            <person name="Racz N."/>
            <person name="Riley R."/>
            <person name="Savchenko A."/>
            <person name="Shiryaev A."/>
            <person name="Soop K."/>
            <person name="Spirin V."/>
            <person name="Szebenyi C."/>
            <person name="Tomsovsky M."/>
            <person name="Tulloss R.E."/>
            <person name="Uehling J."/>
            <person name="Grigoriev I.V."/>
            <person name="Vagvolgyi C."/>
            <person name="Papp T."/>
            <person name="Martin F.M."/>
            <person name="Miettinen O."/>
            <person name="Hibbett D.S."/>
            <person name="Nagy L.G."/>
        </authorList>
    </citation>
    <scope>NUCLEOTIDE SEQUENCE [LARGE SCALE GENOMIC DNA]</scope>
    <source>
        <strain evidence="3 4">CBS 309.79</strain>
    </source>
</reference>
<evidence type="ECO:0000313" key="4">
    <source>
        <dbReference type="Proteomes" id="UP000305067"/>
    </source>
</evidence>
<name>A0A5C3QVU9_9AGAR</name>
<keyword evidence="2" id="KW-0472">Membrane</keyword>
<proteinExistence type="predicted"/>
<feature type="region of interest" description="Disordered" evidence="1">
    <location>
        <begin position="87"/>
        <end position="111"/>
    </location>
</feature>
<evidence type="ECO:0000313" key="3">
    <source>
        <dbReference type="EMBL" id="TFL04641.1"/>
    </source>
</evidence>
<dbReference type="EMBL" id="ML178818">
    <property type="protein sequence ID" value="TFL04641.1"/>
    <property type="molecule type" value="Genomic_DNA"/>
</dbReference>
<protein>
    <submittedName>
        <fullName evidence="3">Uncharacterized protein</fullName>
    </submittedName>
</protein>
<evidence type="ECO:0000256" key="2">
    <source>
        <dbReference type="SAM" id="Phobius"/>
    </source>
</evidence>
<keyword evidence="4" id="KW-1185">Reference proteome</keyword>